<dbReference type="AlphaFoldDB" id="A0ABD1NA89"/>
<keyword evidence="3" id="KW-1185">Reference proteome</keyword>
<evidence type="ECO:0000313" key="2">
    <source>
        <dbReference type="EMBL" id="KAL2345036.1"/>
    </source>
</evidence>
<name>A0ABD1NA89_9FABA</name>
<dbReference type="Proteomes" id="UP001603857">
    <property type="component" value="Unassembled WGS sequence"/>
</dbReference>
<accession>A0ABD1NA89</accession>
<protein>
    <submittedName>
        <fullName evidence="2">Uncharacterized protein</fullName>
    </submittedName>
</protein>
<evidence type="ECO:0000256" key="1">
    <source>
        <dbReference type="SAM" id="MobiDB-lite"/>
    </source>
</evidence>
<evidence type="ECO:0000313" key="3">
    <source>
        <dbReference type="Proteomes" id="UP001603857"/>
    </source>
</evidence>
<reference evidence="2 3" key="1">
    <citation type="submission" date="2024-08" db="EMBL/GenBank/DDBJ databases">
        <title>Insights into the chromosomal genome structure of Flemingia macrophylla.</title>
        <authorList>
            <person name="Ding Y."/>
            <person name="Zhao Y."/>
            <person name="Bi W."/>
            <person name="Wu M."/>
            <person name="Zhao G."/>
            <person name="Gong Y."/>
            <person name="Li W."/>
            <person name="Zhang P."/>
        </authorList>
    </citation>
    <scope>NUCLEOTIDE SEQUENCE [LARGE SCALE GENOMIC DNA]</scope>
    <source>
        <strain evidence="2">DYQJB</strain>
        <tissue evidence="2">Leaf</tissue>
    </source>
</reference>
<comment type="caution">
    <text evidence="2">The sequence shown here is derived from an EMBL/GenBank/DDBJ whole genome shotgun (WGS) entry which is preliminary data.</text>
</comment>
<gene>
    <name evidence="2" type="ORF">Fmac_006321</name>
</gene>
<feature type="region of interest" description="Disordered" evidence="1">
    <location>
        <begin position="1"/>
        <end position="76"/>
    </location>
</feature>
<proteinExistence type="predicted"/>
<dbReference type="EMBL" id="JBGMDY010000002">
    <property type="protein sequence ID" value="KAL2345036.1"/>
    <property type="molecule type" value="Genomic_DNA"/>
</dbReference>
<organism evidence="2 3">
    <name type="scientific">Flemingia macrophylla</name>
    <dbReference type="NCBI Taxonomy" id="520843"/>
    <lineage>
        <taxon>Eukaryota</taxon>
        <taxon>Viridiplantae</taxon>
        <taxon>Streptophyta</taxon>
        <taxon>Embryophyta</taxon>
        <taxon>Tracheophyta</taxon>
        <taxon>Spermatophyta</taxon>
        <taxon>Magnoliopsida</taxon>
        <taxon>eudicotyledons</taxon>
        <taxon>Gunneridae</taxon>
        <taxon>Pentapetalae</taxon>
        <taxon>rosids</taxon>
        <taxon>fabids</taxon>
        <taxon>Fabales</taxon>
        <taxon>Fabaceae</taxon>
        <taxon>Papilionoideae</taxon>
        <taxon>50 kb inversion clade</taxon>
        <taxon>NPAAA clade</taxon>
        <taxon>indigoferoid/millettioid clade</taxon>
        <taxon>Phaseoleae</taxon>
        <taxon>Flemingia</taxon>
    </lineage>
</organism>
<feature type="compositionally biased region" description="Pro residues" evidence="1">
    <location>
        <begin position="33"/>
        <end position="45"/>
    </location>
</feature>
<sequence length="93" mass="9403">MDSHNRLCMAGGDDLREPARTRVVLRAARPPGHEAPPPGAAPPAPSAASPSGPPSATAGRPASSPTAAPPNASEPAVTKMMLLPVIHEIQTES</sequence>
<feature type="compositionally biased region" description="Low complexity" evidence="1">
    <location>
        <begin position="46"/>
        <end position="76"/>
    </location>
</feature>